<evidence type="ECO:0000256" key="1">
    <source>
        <dbReference type="SAM" id="MobiDB-lite"/>
    </source>
</evidence>
<reference evidence="2 3" key="1">
    <citation type="submission" date="2023-01" db="EMBL/GenBank/DDBJ databases">
        <authorList>
            <person name="Kreplak J."/>
        </authorList>
    </citation>
    <scope>NUCLEOTIDE SEQUENCE [LARGE SCALE GENOMIC DNA]</scope>
</reference>
<keyword evidence="3" id="KW-1185">Reference proteome</keyword>
<feature type="region of interest" description="Disordered" evidence="1">
    <location>
        <begin position="1"/>
        <end position="140"/>
    </location>
</feature>
<gene>
    <name evidence="2" type="ORF">VFH_I081680</name>
</gene>
<sequence>MITLAKDKHQRSFRGYPTTSFVSQGSSVFPQSATKSNNEDSKHEREGEDNPDKDMLDQDKTHSLDDFDDNVGNTKGDHNAKISFDSSEEEQDDDNTDHHGEHQEMAMDTNETFGNITAPKNSFDHHNHLFIGGIRQPQEA</sequence>
<protein>
    <submittedName>
        <fullName evidence="2">Uncharacterized protein</fullName>
    </submittedName>
</protein>
<accession>A0AAV0Z814</accession>
<dbReference type="EMBL" id="OX451735">
    <property type="protein sequence ID" value="CAI8593248.1"/>
    <property type="molecule type" value="Genomic_DNA"/>
</dbReference>
<evidence type="ECO:0000313" key="2">
    <source>
        <dbReference type="EMBL" id="CAI8593248.1"/>
    </source>
</evidence>
<feature type="compositionally biased region" description="Acidic residues" evidence="1">
    <location>
        <begin position="86"/>
        <end position="95"/>
    </location>
</feature>
<dbReference type="Proteomes" id="UP001157006">
    <property type="component" value="Chromosome 1S"/>
</dbReference>
<feature type="compositionally biased region" description="Polar residues" evidence="1">
    <location>
        <begin position="109"/>
        <end position="120"/>
    </location>
</feature>
<proteinExistence type="predicted"/>
<feature type="compositionally biased region" description="Basic and acidic residues" evidence="1">
    <location>
        <begin position="37"/>
        <end position="65"/>
    </location>
</feature>
<feature type="compositionally biased region" description="Basic and acidic residues" evidence="1">
    <location>
        <begin position="96"/>
        <end position="105"/>
    </location>
</feature>
<name>A0AAV0Z814_VICFA</name>
<feature type="compositionally biased region" description="Polar residues" evidence="1">
    <location>
        <begin position="17"/>
        <end position="36"/>
    </location>
</feature>
<organism evidence="2 3">
    <name type="scientific">Vicia faba</name>
    <name type="common">Broad bean</name>
    <name type="synonym">Faba vulgaris</name>
    <dbReference type="NCBI Taxonomy" id="3906"/>
    <lineage>
        <taxon>Eukaryota</taxon>
        <taxon>Viridiplantae</taxon>
        <taxon>Streptophyta</taxon>
        <taxon>Embryophyta</taxon>
        <taxon>Tracheophyta</taxon>
        <taxon>Spermatophyta</taxon>
        <taxon>Magnoliopsida</taxon>
        <taxon>eudicotyledons</taxon>
        <taxon>Gunneridae</taxon>
        <taxon>Pentapetalae</taxon>
        <taxon>rosids</taxon>
        <taxon>fabids</taxon>
        <taxon>Fabales</taxon>
        <taxon>Fabaceae</taxon>
        <taxon>Papilionoideae</taxon>
        <taxon>50 kb inversion clade</taxon>
        <taxon>NPAAA clade</taxon>
        <taxon>Hologalegina</taxon>
        <taxon>IRL clade</taxon>
        <taxon>Fabeae</taxon>
        <taxon>Vicia</taxon>
    </lineage>
</organism>
<evidence type="ECO:0000313" key="3">
    <source>
        <dbReference type="Proteomes" id="UP001157006"/>
    </source>
</evidence>
<dbReference type="AlphaFoldDB" id="A0AAV0Z814"/>